<dbReference type="Pfam" id="PF13229">
    <property type="entry name" value="Beta_helix"/>
    <property type="match status" value="2"/>
</dbReference>
<dbReference type="InterPro" id="IPR012334">
    <property type="entry name" value="Pectin_lyas_fold"/>
</dbReference>
<keyword evidence="1" id="KW-0677">Repeat</keyword>
<dbReference type="RefSeq" id="XP_005837032.1">
    <property type="nucleotide sequence ID" value="XM_005836975.1"/>
</dbReference>
<dbReference type="SMART" id="SM00710">
    <property type="entry name" value="PbH1"/>
    <property type="match status" value="14"/>
</dbReference>
<evidence type="ECO:0000313" key="6">
    <source>
        <dbReference type="Proteomes" id="UP000011087"/>
    </source>
</evidence>
<reference evidence="5" key="3">
    <citation type="submission" date="2015-06" db="UniProtKB">
        <authorList>
            <consortium name="EnsemblProtists"/>
        </authorList>
    </citation>
    <scope>IDENTIFICATION</scope>
</reference>
<reference evidence="6" key="2">
    <citation type="submission" date="2012-11" db="EMBL/GenBank/DDBJ databases">
        <authorList>
            <person name="Kuo A."/>
            <person name="Curtis B.A."/>
            <person name="Tanifuji G."/>
            <person name="Burki F."/>
            <person name="Gruber A."/>
            <person name="Irimia M."/>
            <person name="Maruyama S."/>
            <person name="Arias M.C."/>
            <person name="Ball S.G."/>
            <person name="Gile G.H."/>
            <person name="Hirakawa Y."/>
            <person name="Hopkins J.F."/>
            <person name="Rensing S.A."/>
            <person name="Schmutz J."/>
            <person name="Symeonidi A."/>
            <person name="Elias M."/>
            <person name="Eveleigh R.J."/>
            <person name="Herman E.K."/>
            <person name="Klute M.J."/>
            <person name="Nakayama T."/>
            <person name="Obornik M."/>
            <person name="Reyes-Prieto A."/>
            <person name="Armbrust E.V."/>
            <person name="Aves S.J."/>
            <person name="Beiko R.G."/>
            <person name="Coutinho P."/>
            <person name="Dacks J.B."/>
            <person name="Durnford D.G."/>
            <person name="Fast N.M."/>
            <person name="Green B.R."/>
            <person name="Grisdale C."/>
            <person name="Hempe F."/>
            <person name="Henrissat B."/>
            <person name="Hoppner M.P."/>
            <person name="Ishida K.-I."/>
            <person name="Kim E."/>
            <person name="Koreny L."/>
            <person name="Kroth P.G."/>
            <person name="Liu Y."/>
            <person name="Malik S.-B."/>
            <person name="Maier U.G."/>
            <person name="McRose D."/>
            <person name="Mock T."/>
            <person name="Neilson J.A."/>
            <person name="Onodera N.T."/>
            <person name="Poole A.M."/>
            <person name="Pritham E.J."/>
            <person name="Richards T.A."/>
            <person name="Rocap G."/>
            <person name="Roy S.W."/>
            <person name="Sarai C."/>
            <person name="Schaack S."/>
            <person name="Shirato S."/>
            <person name="Slamovits C.H."/>
            <person name="Spencer D.F."/>
            <person name="Suzuki S."/>
            <person name="Worden A.Z."/>
            <person name="Zauner S."/>
            <person name="Barry K."/>
            <person name="Bell C."/>
            <person name="Bharti A.K."/>
            <person name="Crow J.A."/>
            <person name="Grimwood J."/>
            <person name="Kramer R."/>
            <person name="Lindquist E."/>
            <person name="Lucas S."/>
            <person name="Salamov A."/>
            <person name="McFadden G.I."/>
            <person name="Lane C.E."/>
            <person name="Keeling P.J."/>
            <person name="Gray M.W."/>
            <person name="Grigoriev I.V."/>
            <person name="Archibald J.M."/>
        </authorList>
    </citation>
    <scope>NUCLEOTIDE SEQUENCE</scope>
    <source>
        <strain evidence="6">CCMP2712</strain>
    </source>
</reference>
<feature type="compositionally biased region" description="Basic and acidic residues" evidence="2">
    <location>
        <begin position="740"/>
        <end position="750"/>
    </location>
</feature>
<dbReference type="HOGENOM" id="CLU_367807_0_0_1"/>
<dbReference type="InterPro" id="IPR011050">
    <property type="entry name" value="Pectin_lyase_fold/virulence"/>
</dbReference>
<dbReference type="STRING" id="905079.L1JNL5"/>
<feature type="domain" description="Right handed beta helix" evidence="3">
    <location>
        <begin position="443"/>
        <end position="588"/>
    </location>
</feature>
<name>L1JNL5_GUITC</name>
<dbReference type="AlphaFoldDB" id="L1JNL5"/>
<accession>L1JNL5</accession>
<sequence length="758" mass="80289">MAENVSAVKDEDEFSEENTFEVCSEFKHADTEVNEENSTCARRRLFSSISEAVRCAKNGTCITIRPGSYTETSCLVLDKDHVKLVASEIPKDGQVVKISFGSQARASIVCRGSGILLQGLEIVQLKEDSQQSSMSKRLDESSCVRVEFGSTEIKDCSCTSELGYALIVLNDAKLSARTCTLRLSFHGALICGGSSHVEFSKNVVSQNTGFGIVTLDDAAGTFSENSIHENGKCGVVCSGQSSAVFESNTVADGAQGGFWSQDRSTCTIRRNRVYNNLKTALQVSNMSEPDVSDNKIFDGRGGGIIVHDSAKGTYRRNLLSNNFQAGLGVMDNACPLLVDNTVLSNKSGGVVMAGSARAVFVGNTISGNSFAGVGLKESAQPLFDGTIIRDNHGYGVLMQGSCLATLQNCVIEGNKKSGVCGTGTTSVTVDSCTIGCGNEQRTGFLLHDSASMQLFNSHLFGHHGGNVVMRDKTRGTLERNTIAESEGAGLVLQGNSDVKLFGNVIRDGKVSNVVALDGARVLAVRNSLMDSHGVGMLAMDSCSVKLAYNLVIGNGGTGIHCTGNSSANLCANRISQNESGGVMLEQSQGPVLCWNVIYDNGGPAIQLQEVNRGSLVGNIVLGGSRESAVPVMMDNQSSGRCEHNYVQANKEMEEVARGSSVDLSSNHLLAEEHWEEVVHWGLDEILKNSGISGECVVIEMPGESEEEEAGGMLCVGLPSDRMCKSGLEAVFENLSLGSRGAEDEVGREEGNGSSGEAT</sequence>
<dbReference type="eggNOG" id="KOG1777">
    <property type="taxonomic scope" value="Eukaryota"/>
</dbReference>
<evidence type="ECO:0000313" key="5">
    <source>
        <dbReference type="EnsemblProtists" id="EKX50052"/>
    </source>
</evidence>
<dbReference type="OrthoDB" id="427974at2759"/>
<feature type="domain" description="Right handed beta helix" evidence="3">
    <location>
        <begin position="281"/>
        <end position="434"/>
    </location>
</feature>
<protein>
    <recommendedName>
        <fullName evidence="3">Right handed beta helix domain-containing protein</fullName>
    </recommendedName>
</protein>
<evidence type="ECO:0000313" key="4">
    <source>
        <dbReference type="EMBL" id="EKX50052.1"/>
    </source>
</evidence>
<proteinExistence type="predicted"/>
<evidence type="ECO:0000256" key="2">
    <source>
        <dbReference type="SAM" id="MobiDB-lite"/>
    </source>
</evidence>
<dbReference type="Gene3D" id="2.160.20.10">
    <property type="entry name" value="Single-stranded right-handed beta-helix, Pectin lyase-like"/>
    <property type="match status" value="3"/>
</dbReference>
<reference evidence="4 6" key="1">
    <citation type="journal article" date="2012" name="Nature">
        <title>Algal genomes reveal evolutionary mosaicism and the fate of nucleomorphs.</title>
        <authorList>
            <consortium name="DOE Joint Genome Institute"/>
            <person name="Curtis B.A."/>
            <person name="Tanifuji G."/>
            <person name="Burki F."/>
            <person name="Gruber A."/>
            <person name="Irimia M."/>
            <person name="Maruyama S."/>
            <person name="Arias M.C."/>
            <person name="Ball S.G."/>
            <person name="Gile G.H."/>
            <person name="Hirakawa Y."/>
            <person name="Hopkins J.F."/>
            <person name="Kuo A."/>
            <person name="Rensing S.A."/>
            <person name="Schmutz J."/>
            <person name="Symeonidi A."/>
            <person name="Elias M."/>
            <person name="Eveleigh R.J."/>
            <person name="Herman E.K."/>
            <person name="Klute M.J."/>
            <person name="Nakayama T."/>
            <person name="Obornik M."/>
            <person name="Reyes-Prieto A."/>
            <person name="Armbrust E.V."/>
            <person name="Aves S.J."/>
            <person name="Beiko R.G."/>
            <person name="Coutinho P."/>
            <person name="Dacks J.B."/>
            <person name="Durnford D.G."/>
            <person name="Fast N.M."/>
            <person name="Green B.R."/>
            <person name="Grisdale C.J."/>
            <person name="Hempel F."/>
            <person name="Henrissat B."/>
            <person name="Hoppner M.P."/>
            <person name="Ishida K."/>
            <person name="Kim E."/>
            <person name="Koreny L."/>
            <person name="Kroth P.G."/>
            <person name="Liu Y."/>
            <person name="Malik S.B."/>
            <person name="Maier U.G."/>
            <person name="McRose D."/>
            <person name="Mock T."/>
            <person name="Neilson J.A."/>
            <person name="Onodera N.T."/>
            <person name="Poole A.M."/>
            <person name="Pritham E.J."/>
            <person name="Richards T.A."/>
            <person name="Rocap G."/>
            <person name="Roy S.W."/>
            <person name="Sarai C."/>
            <person name="Schaack S."/>
            <person name="Shirato S."/>
            <person name="Slamovits C.H."/>
            <person name="Spencer D.F."/>
            <person name="Suzuki S."/>
            <person name="Worden A.Z."/>
            <person name="Zauner S."/>
            <person name="Barry K."/>
            <person name="Bell C."/>
            <person name="Bharti A.K."/>
            <person name="Crow J.A."/>
            <person name="Grimwood J."/>
            <person name="Kramer R."/>
            <person name="Lindquist E."/>
            <person name="Lucas S."/>
            <person name="Salamov A."/>
            <person name="McFadden G.I."/>
            <person name="Lane C.E."/>
            <person name="Keeling P.J."/>
            <person name="Gray M.W."/>
            <person name="Grigoriev I.V."/>
            <person name="Archibald J.M."/>
        </authorList>
    </citation>
    <scope>NUCLEOTIDE SEQUENCE</scope>
    <source>
        <strain evidence="4 6">CCMP2712</strain>
    </source>
</reference>
<evidence type="ECO:0000259" key="3">
    <source>
        <dbReference type="Pfam" id="PF13229"/>
    </source>
</evidence>
<dbReference type="InterPro" id="IPR006626">
    <property type="entry name" value="PbH1"/>
</dbReference>
<organism evidence="4">
    <name type="scientific">Guillardia theta (strain CCMP2712)</name>
    <name type="common">Cryptophyte</name>
    <dbReference type="NCBI Taxonomy" id="905079"/>
    <lineage>
        <taxon>Eukaryota</taxon>
        <taxon>Cryptophyceae</taxon>
        <taxon>Pyrenomonadales</taxon>
        <taxon>Geminigeraceae</taxon>
        <taxon>Guillardia</taxon>
    </lineage>
</organism>
<dbReference type="EnsemblProtists" id="EKX50052">
    <property type="protein sequence ID" value="EKX50052"/>
    <property type="gene ID" value="GUITHDRAFT_104449"/>
</dbReference>
<gene>
    <name evidence="4" type="ORF">GUITHDRAFT_104449</name>
</gene>
<feature type="region of interest" description="Disordered" evidence="2">
    <location>
        <begin position="738"/>
        <end position="758"/>
    </location>
</feature>
<dbReference type="KEGG" id="gtt:GUITHDRAFT_104449"/>
<dbReference type="Proteomes" id="UP000011087">
    <property type="component" value="Unassembled WGS sequence"/>
</dbReference>
<dbReference type="PANTHER" id="PTHR22990">
    <property type="entry name" value="F-BOX ONLY PROTEIN"/>
    <property type="match status" value="1"/>
</dbReference>
<dbReference type="InterPro" id="IPR039448">
    <property type="entry name" value="Beta_helix"/>
</dbReference>
<dbReference type="SUPFAM" id="SSF51126">
    <property type="entry name" value="Pectin lyase-like"/>
    <property type="match status" value="2"/>
</dbReference>
<dbReference type="GeneID" id="17306529"/>
<dbReference type="PaxDb" id="55529-EKX50052"/>
<dbReference type="PANTHER" id="PTHR22990:SF15">
    <property type="entry name" value="F-BOX ONLY PROTEIN 10"/>
    <property type="match status" value="1"/>
</dbReference>
<evidence type="ECO:0000256" key="1">
    <source>
        <dbReference type="ARBA" id="ARBA00022737"/>
    </source>
</evidence>
<keyword evidence="6" id="KW-1185">Reference proteome</keyword>
<dbReference type="InterPro" id="IPR051550">
    <property type="entry name" value="SCF-Subunits/Alg-Epimerases"/>
</dbReference>
<dbReference type="EMBL" id="JH992980">
    <property type="protein sequence ID" value="EKX50052.1"/>
    <property type="molecule type" value="Genomic_DNA"/>
</dbReference>
<dbReference type="OMA" id="FEVANSH"/>